<feature type="domain" description="DUF7763" evidence="1">
    <location>
        <begin position="4"/>
        <end position="72"/>
    </location>
</feature>
<dbReference type="PATRIC" id="fig|1303.87.peg.2014"/>
<sequence>MLKEKLKKELLELYKDVEGKYPLTREEAVWLEENRDLHLETYLNVYVIQEEENFIKAHYRASYATYLTCLLKGGIA</sequence>
<evidence type="ECO:0000259" key="1">
    <source>
        <dbReference type="Pfam" id="PF24954"/>
    </source>
</evidence>
<name>A0A139RFS2_STROR</name>
<gene>
    <name evidence="2" type="ORF">SORDD17_01682</name>
</gene>
<dbReference type="EMBL" id="LQZE01000358">
    <property type="protein sequence ID" value="KXU13586.1"/>
    <property type="molecule type" value="Genomic_DNA"/>
</dbReference>
<protein>
    <recommendedName>
        <fullName evidence="1">DUF7763 domain-containing protein</fullName>
    </recommendedName>
</protein>
<comment type="caution">
    <text evidence="2">The sequence shown here is derived from an EMBL/GenBank/DDBJ whole genome shotgun (WGS) entry which is preliminary data.</text>
</comment>
<evidence type="ECO:0000313" key="3">
    <source>
        <dbReference type="Proteomes" id="UP000072989"/>
    </source>
</evidence>
<proteinExistence type="predicted"/>
<dbReference type="Pfam" id="PF24954">
    <property type="entry name" value="DUF7763"/>
    <property type="match status" value="1"/>
</dbReference>
<evidence type="ECO:0000313" key="2">
    <source>
        <dbReference type="EMBL" id="KXU13586.1"/>
    </source>
</evidence>
<organism evidence="2 3">
    <name type="scientific">Streptococcus oralis</name>
    <dbReference type="NCBI Taxonomy" id="1303"/>
    <lineage>
        <taxon>Bacteria</taxon>
        <taxon>Bacillati</taxon>
        <taxon>Bacillota</taxon>
        <taxon>Bacilli</taxon>
        <taxon>Lactobacillales</taxon>
        <taxon>Streptococcaceae</taxon>
        <taxon>Streptococcus</taxon>
    </lineage>
</organism>
<reference evidence="2 3" key="1">
    <citation type="submission" date="2016-01" db="EMBL/GenBank/DDBJ databases">
        <title>Highly variable Streptococcus oralis are common among viridans streptococci isolated from primates.</title>
        <authorList>
            <person name="Denapaite D."/>
            <person name="Rieger M."/>
            <person name="Koendgen S."/>
            <person name="Brueckner R."/>
            <person name="Ochigava I."/>
            <person name="Kappeler P."/>
            <person name="Maetz-Rensing K."/>
            <person name="Leendertz F."/>
            <person name="Hakenbeck R."/>
        </authorList>
    </citation>
    <scope>NUCLEOTIDE SEQUENCE [LARGE SCALE GENOMIC DNA]</scope>
    <source>
        <strain evidence="2 3">DD17</strain>
    </source>
</reference>
<accession>A0A139RFS2</accession>
<dbReference type="Proteomes" id="UP000072989">
    <property type="component" value="Unassembled WGS sequence"/>
</dbReference>
<dbReference type="AlphaFoldDB" id="A0A139RFS2"/>
<dbReference type="InterPro" id="IPR056665">
    <property type="entry name" value="DUF7763"/>
</dbReference>